<evidence type="ECO:0000256" key="4">
    <source>
        <dbReference type="ARBA" id="ARBA00023163"/>
    </source>
</evidence>
<dbReference type="Proteomes" id="UP000233837">
    <property type="component" value="Unassembled WGS sequence"/>
</dbReference>
<dbReference type="InterPro" id="IPR006458">
    <property type="entry name" value="Ovate_C"/>
</dbReference>
<accession>A0A2I0WTC5</accession>
<dbReference type="Pfam" id="PF04844">
    <property type="entry name" value="Ovate"/>
    <property type="match status" value="1"/>
</dbReference>
<dbReference type="PANTHER" id="PTHR33057">
    <property type="entry name" value="TRANSCRIPTION REPRESSOR OFP7-RELATED"/>
    <property type="match status" value="1"/>
</dbReference>
<evidence type="ECO:0000313" key="10">
    <source>
        <dbReference type="Proteomes" id="UP000233837"/>
    </source>
</evidence>
<evidence type="ECO:0000256" key="6">
    <source>
        <dbReference type="RuleBase" id="RU367028"/>
    </source>
</evidence>
<dbReference type="EMBL" id="KZ502442">
    <property type="protein sequence ID" value="PKU78906.1"/>
    <property type="molecule type" value="Genomic_DNA"/>
</dbReference>
<comment type="subcellular location">
    <subcellularLocation>
        <location evidence="1 6">Nucleus</location>
    </subcellularLocation>
</comment>
<evidence type="ECO:0000256" key="5">
    <source>
        <dbReference type="ARBA" id="ARBA00023242"/>
    </source>
</evidence>
<keyword evidence="3 6" id="KW-0805">Transcription regulation</keyword>
<evidence type="ECO:0000256" key="1">
    <source>
        <dbReference type="ARBA" id="ARBA00004123"/>
    </source>
</evidence>
<protein>
    <recommendedName>
        <fullName evidence="6">Transcription repressor</fullName>
    </recommendedName>
    <alternativeName>
        <fullName evidence="6">Ovate family protein</fullName>
    </alternativeName>
</protein>
<evidence type="ECO:0000256" key="7">
    <source>
        <dbReference type="SAM" id="MobiDB-lite"/>
    </source>
</evidence>
<reference evidence="9 10" key="2">
    <citation type="journal article" date="2017" name="Nature">
        <title>The Apostasia genome and the evolution of orchids.</title>
        <authorList>
            <person name="Zhang G.Q."/>
            <person name="Liu K.W."/>
            <person name="Li Z."/>
            <person name="Lohaus R."/>
            <person name="Hsiao Y.Y."/>
            <person name="Niu S.C."/>
            <person name="Wang J.Y."/>
            <person name="Lin Y.C."/>
            <person name="Xu Q."/>
            <person name="Chen L.J."/>
            <person name="Yoshida K."/>
            <person name="Fujiwara S."/>
            <person name="Wang Z.W."/>
            <person name="Zhang Y.Q."/>
            <person name="Mitsuda N."/>
            <person name="Wang M."/>
            <person name="Liu G.H."/>
            <person name="Pecoraro L."/>
            <person name="Huang H.X."/>
            <person name="Xiao X.J."/>
            <person name="Lin M."/>
            <person name="Wu X.Y."/>
            <person name="Wu W.L."/>
            <person name="Chen Y.Y."/>
            <person name="Chang S.B."/>
            <person name="Sakamoto S."/>
            <person name="Ohme-Takagi M."/>
            <person name="Yagi M."/>
            <person name="Zeng S.J."/>
            <person name="Shen C.Y."/>
            <person name="Yeh C.M."/>
            <person name="Luo Y.B."/>
            <person name="Tsai W.C."/>
            <person name="Van de Peer Y."/>
            <person name="Liu Z.J."/>
        </authorList>
    </citation>
    <scope>NUCLEOTIDE SEQUENCE [LARGE SCALE GENOMIC DNA]</scope>
    <source>
        <tissue evidence="9">The whole plant</tissue>
    </source>
</reference>
<dbReference type="GO" id="GO:0005634">
    <property type="term" value="C:nucleus"/>
    <property type="evidence" value="ECO:0007669"/>
    <property type="project" value="UniProtKB-SubCell"/>
</dbReference>
<dbReference type="NCBIfam" id="TIGR01568">
    <property type="entry name" value="A_thal_3678"/>
    <property type="match status" value="1"/>
</dbReference>
<keyword evidence="2 6" id="KW-0678">Repressor</keyword>
<organism evidence="9 10">
    <name type="scientific">Dendrobium catenatum</name>
    <dbReference type="NCBI Taxonomy" id="906689"/>
    <lineage>
        <taxon>Eukaryota</taxon>
        <taxon>Viridiplantae</taxon>
        <taxon>Streptophyta</taxon>
        <taxon>Embryophyta</taxon>
        <taxon>Tracheophyta</taxon>
        <taxon>Spermatophyta</taxon>
        <taxon>Magnoliopsida</taxon>
        <taxon>Liliopsida</taxon>
        <taxon>Asparagales</taxon>
        <taxon>Orchidaceae</taxon>
        <taxon>Epidendroideae</taxon>
        <taxon>Malaxideae</taxon>
        <taxon>Dendrobiinae</taxon>
        <taxon>Dendrobium</taxon>
    </lineage>
</organism>
<dbReference type="InterPro" id="IPR025830">
    <property type="entry name" value="DNA_bnd_dom_ovate"/>
</dbReference>
<keyword evidence="4 6" id="KW-0804">Transcription</keyword>
<evidence type="ECO:0000256" key="3">
    <source>
        <dbReference type="ARBA" id="ARBA00023015"/>
    </source>
</evidence>
<evidence type="ECO:0000256" key="2">
    <source>
        <dbReference type="ARBA" id="ARBA00022491"/>
    </source>
</evidence>
<dbReference type="PROSITE" id="PS51754">
    <property type="entry name" value="OVATE"/>
    <property type="match status" value="1"/>
</dbReference>
<sequence length="195" mass="22502">MGNYRFKLANMLPSCWLSKLKNTANRSKTKGPIIQNSINKNEAPTTPPKASPTKPSYRTNRPSYYIPSQSRAEDKLFHLPLKPIRTKPKSKKDNKKSPLMNSPRLARKRVQALSKRKQRKERLKESIAVVKSSSDPQKDFRESMVDMILENNLLASKDLEDLLASYLSLNSREYHDMIVEVFEEIWNVLSTEIIL</sequence>
<dbReference type="InterPro" id="IPR038933">
    <property type="entry name" value="Ovate"/>
</dbReference>
<feature type="compositionally biased region" description="Basic residues" evidence="7">
    <location>
        <begin position="84"/>
        <end position="94"/>
    </location>
</feature>
<dbReference type="OrthoDB" id="1928390at2759"/>
<dbReference type="GO" id="GO:0045892">
    <property type="term" value="P:negative regulation of DNA-templated transcription"/>
    <property type="evidence" value="ECO:0007669"/>
    <property type="project" value="UniProtKB-UniRule"/>
</dbReference>
<comment type="function">
    <text evidence="6">Transcriptional repressor that regulates multiple aspects of plant growth and development.</text>
</comment>
<dbReference type="AlphaFoldDB" id="A0A2I0WTC5"/>
<proteinExistence type="predicted"/>
<dbReference type="PANTHER" id="PTHR33057:SF82">
    <property type="entry name" value="TRANSCRIPTION REPRESSOR OFP5"/>
    <property type="match status" value="1"/>
</dbReference>
<reference evidence="9 10" key="1">
    <citation type="journal article" date="2016" name="Sci. Rep.">
        <title>The Dendrobium catenatum Lindl. genome sequence provides insights into polysaccharide synthase, floral development and adaptive evolution.</title>
        <authorList>
            <person name="Zhang G.Q."/>
            <person name="Xu Q."/>
            <person name="Bian C."/>
            <person name="Tsai W.C."/>
            <person name="Yeh C.M."/>
            <person name="Liu K.W."/>
            <person name="Yoshida K."/>
            <person name="Zhang L.S."/>
            <person name="Chang S.B."/>
            <person name="Chen F."/>
            <person name="Shi Y."/>
            <person name="Su Y.Y."/>
            <person name="Zhang Y.Q."/>
            <person name="Chen L.J."/>
            <person name="Yin Y."/>
            <person name="Lin M."/>
            <person name="Huang H."/>
            <person name="Deng H."/>
            <person name="Wang Z.W."/>
            <person name="Zhu S.L."/>
            <person name="Zhao X."/>
            <person name="Deng C."/>
            <person name="Niu S.C."/>
            <person name="Huang J."/>
            <person name="Wang M."/>
            <person name="Liu G.H."/>
            <person name="Yang H.J."/>
            <person name="Xiao X.J."/>
            <person name="Hsiao Y.Y."/>
            <person name="Wu W.L."/>
            <person name="Chen Y.Y."/>
            <person name="Mitsuda N."/>
            <person name="Ohme-Takagi M."/>
            <person name="Luo Y.B."/>
            <person name="Van de Peer Y."/>
            <person name="Liu Z.J."/>
        </authorList>
    </citation>
    <scope>NUCLEOTIDE SEQUENCE [LARGE SCALE GENOMIC DNA]</scope>
    <source>
        <tissue evidence="9">The whole plant</tissue>
    </source>
</reference>
<dbReference type="Pfam" id="PF13724">
    <property type="entry name" value="DNA_binding_2"/>
    <property type="match status" value="1"/>
</dbReference>
<dbReference type="GO" id="GO:0003677">
    <property type="term" value="F:DNA binding"/>
    <property type="evidence" value="ECO:0007669"/>
    <property type="project" value="InterPro"/>
</dbReference>
<feature type="compositionally biased region" description="Polar residues" evidence="7">
    <location>
        <begin position="57"/>
        <end position="70"/>
    </location>
</feature>
<feature type="compositionally biased region" description="Basic residues" evidence="7">
    <location>
        <begin position="105"/>
        <end position="121"/>
    </location>
</feature>
<evidence type="ECO:0000313" key="9">
    <source>
        <dbReference type="EMBL" id="PKU78906.1"/>
    </source>
</evidence>
<name>A0A2I0WTC5_9ASPA</name>
<keyword evidence="10" id="KW-1185">Reference proteome</keyword>
<gene>
    <name evidence="9" type="ORF">MA16_Dca000250</name>
</gene>
<evidence type="ECO:0000259" key="8">
    <source>
        <dbReference type="PROSITE" id="PS51754"/>
    </source>
</evidence>
<feature type="region of interest" description="Disordered" evidence="7">
    <location>
        <begin position="26"/>
        <end position="130"/>
    </location>
</feature>
<keyword evidence="5 6" id="KW-0539">Nucleus</keyword>
<feature type="domain" description="OVATE" evidence="8">
    <location>
        <begin position="129"/>
        <end position="188"/>
    </location>
</feature>